<dbReference type="InterPro" id="IPR005946">
    <property type="entry name" value="Rib-P_diPkinase"/>
</dbReference>
<keyword evidence="6" id="KW-0808">Transferase</keyword>
<dbReference type="InterPro" id="IPR029057">
    <property type="entry name" value="PRTase-like"/>
</dbReference>
<dbReference type="SUPFAM" id="SSF53271">
    <property type="entry name" value="PRTase-like"/>
    <property type="match status" value="2"/>
</dbReference>
<dbReference type="GO" id="GO:0002189">
    <property type="term" value="C:ribose phosphate diphosphokinase complex"/>
    <property type="evidence" value="ECO:0007669"/>
    <property type="project" value="TreeGrafter"/>
</dbReference>
<dbReference type="EMBL" id="KC207115">
    <property type="protein sequence ID" value="AGG20188.1"/>
    <property type="molecule type" value="mRNA"/>
</dbReference>
<dbReference type="InterPro" id="IPR029099">
    <property type="entry name" value="Pribosyltran_N"/>
</dbReference>
<evidence type="ECO:0000259" key="15">
    <source>
        <dbReference type="Pfam" id="PF13793"/>
    </source>
</evidence>
<dbReference type="GO" id="GO:0000287">
    <property type="term" value="F:magnesium ion binding"/>
    <property type="evidence" value="ECO:0007669"/>
    <property type="project" value="InterPro"/>
</dbReference>
<organism evidence="16">
    <name type="scientific">Dugesia japonica</name>
    <name type="common">Planarian</name>
    <dbReference type="NCBI Taxonomy" id="6161"/>
    <lineage>
        <taxon>Eukaryota</taxon>
        <taxon>Metazoa</taxon>
        <taxon>Spiralia</taxon>
        <taxon>Lophotrochozoa</taxon>
        <taxon>Platyhelminthes</taxon>
        <taxon>Rhabditophora</taxon>
        <taxon>Seriata</taxon>
        <taxon>Tricladida</taxon>
        <taxon>Continenticola</taxon>
        <taxon>Geoplanoidea</taxon>
        <taxon>Dugesiidae</taxon>
        <taxon>Dugesia</taxon>
    </lineage>
</organism>
<dbReference type="GO" id="GO:0009156">
    <property type="term" value="P:ribonucleoside monophosphate biosynthetic process"/>
    <property type="evidence" value="ECO:0007669"/>
    <property type="project" value="InterPro"/>
</dbReference>
<dbReference type="InterPro" id="IPR000842">
    <property type="entry name" value="PRib_PP_synth_CS"/>
</dbReference>
<keyword evidence="11" id="KW-0067">ATP-binding</keyword>
<dbReference type="FunFam" id="3.40.50.2020:FF:000001">
    <property type="entry name" value="Ribose-phosphate pyrophosphokinase"/>
    <property type="match status" value="1"/>
</dbReference>
<accession>M1S1T0</accession>
<dbReference type="GO" id="GO:0004749">
    <property type="term" value="F:ribose phosphate diphosphokinase activity"/>
    <property type="evidence" value="ECO:0007669"/>
    <property type="project" value="UniProtKB-EC"/>
</dbReference>
<evidence type="ECO:0000256" key="13">
    <source>
        <dbReference type="ARBA" id="ARBA00026067"/>
    </source>
</evidence>
<protein>
    <recommendedName>
        <fullName evidence="5">ribose-phosphate diphosphokinase</fullName>
        <ecNumber evidence="5">2.7.6.1</ecNumber>
    </recommendedName>
</protein>
<comment type="similarity">
    <text evidence="4">Belongs to the ribose-phosphate pyrophosphokinase family.</text>
</comment>
<evidence type="ECO:0000256" key="3">
    <source>
        <dbReference type="ARBA" id="ARBA00004996"/>
    </source>
</evidence>
<evidence type="ECO:0000256" key="11">
    <source>
        <dbReference type="ARBA" id="ARBA00022840"/>
    </source>
</evidence>
<dbReference type="NCBIfam" id="NF002320">
    <property type="entry name" value="PRK01259.1"/>
    <property type="match status" value="1"/>
</dbReference>
<comment type="pathway">
    <text evidence="3">Metabolic intermediate biosynthesis; 5-phospho-alpha-D-ribose 1-diphosphate biosynthesis; 5-phospho-alpha-D-ribose 1-diphosphate from D-ribose 5-phosphate (route I): step 1/1.</text>
</comment>
<dbReference type="AlphaFoldDB" id="M1S1T0"/>
<evidence type="ECO:0000256" key="2">
    <source>
        <dbReference type="ARBA" id="ARBA00003018"/>
    </source>
</evidence>
<dbReference type="GO" id="GO:0005524">
    <property type="term" value="F:ATP binding"/>
    <property type="evidence" value="ECO:0007669"/>
    <property type="project" value="UniProtKB-KW"/>
</dbReference>
<evidence type="ECO:0000256" key="7">
    <source>
        <dbReference type="ARBA" id="ARBA00022723"/>
    </source>
</evidence>
<dbReference type="CDD" id="cd06223">
    <property type="entry name" value="PRTases_typeI"/>
    <property type="match status" value="1"/>
</dbReference>
<feature type="domain" description="Ribose-phosphate pyrophosphokinase N-terminal" evidence="15">
    <location>
        <begin position="4"/>
        <end position="120"/>
    </location>
</feature>
<dbReference type="GO" id="GO:0005737">
    <property type="term" value="C:cytoplasm"/>
    <property type="evidence" value="ECO:0007669"/>
    <property type="project" value="TreeGrafter"/>
</dbReference>
<evidence type="ECO:0000256" key="9">
    <source>
        <dbReference type="ARBA" id="ARBA00022741"/>
    </source>
</evidence>
<dbReference type="GO" id="GO:0016301">
    <property type="term" value="F:kinase activity"/>
    <property type="evidence" value="ECO:0007669"/>
    <property type="project" value="UniProtKB-KW"/>
</dbReference>
<dbReference type="Gene3D" id="3.40.50.2020">
    <property type="match status" value="2"/>
</dbReference>
<dbReference type="EC" id="2.7.6.1" evidence="5"/>
<dbReference type="PANTHER" id="PTHR10210">
    <property type="entry name" value="RIBOSE-PHOSPHATE DIPHOSPHOKINASE FAMILY MEMBER"/>
    <property type="match status" value="1"/>
</dbReference>
<dbReference type="Pfam" id="PF13793">
    <property type="entry name" value="Pribosyltran_N"/>
    <property type="match status" value="1"/>
</dbReference>
<proteinExistence type="evidence at transcript level"/>
<evidence type="ECO:0000256" key="6">
    <source>
        <dbReference type="ARBA" id="ARBA00022679"/>
    </source>
</evidence>
<keyword evidence="12" id="KW-0460">Magnesium</keyword>
<comment type="cofactor">
    <cofactor evidence="1">
        <name>Mg(2+)</name>
        <dbReference type="ChEBI" id="CHEBI:18420"/>
    </cofactor>
</comment>
<dbReference type="GO" id="GO:0006015">
    <property type="term" value="P:5-phosphoribose 1-diphosphate biosynthetic process"/>
    <property type="evidence" value="ECO:0007669"/>
    <property type="project" value="UniProtKB-UniPathway"/>
</dbReference>
<sequence>MLNIRLFSGSSNVLLTEKIGERIGIKLSEAILNKFSNNETSVQIKESVRGKDVFILQSGYIGVNNHLMELLIMINACKNASSARITAVLPYMPYSRQSKKDNNRVPITAKLVADLLHIAGANHIITMDLHASQIQGFFNVPVDNLLSEPCHISWIKKNISKWEEITIFSLSVSSAERVANMANTIKVRFGLIYVERKEASEQIIVIGDVVSRTAVIFLDIIDNCDLVISSVKRLMEVGASGVYVIATHGMLSERLMKEVDDSIITKLVVTNTICQEKYVKQSDKITCLDVSVIFAEAIRRIHYGESVSCLYNNLLA</sequence>
<dbReference type="SMART" id="SM01400">
    <property type="entry name" value="Pribosyltran_N"/>
    <property type="match status" value="1"/>
</dbReference>
<keyword evidence="10" id="KW-0418">Kinase</keyword>
<dbReference type="NCBIfam" id="TIGR01251">
    <property type="entry name" value="ribP_PPkin"/>
    <property type="match status" value="1"/>
</dbReference>
<evidence type="ECO:0000256" key="1">
    <source>
        <dbReference type="ARBA" id="ARBA00001946"/>
    </source>
</evidence>
<dbReference type="GO" id="GO:0006164">
    <property type="term" value="P:purine nucleotide biosynthetic process"/>
    <property type="evidence" value="ECO:0007669"/>
    <property type="project" value="TreeGrafter"/>
</dbReference>
<dbReference type="PANTHER" id="PTHR10210:SF57">
    <property type="entry name" value="RIBOSE-PHOSPHATE DIPHOSPHOKINASE"/>
    <property type="match status" value="1"/>
</dbReference>
<keyword evidence="7" id="KW-0479">Metal-binding</keyword>
<evidence type="ECO:0000256" key="10">
    <source>
        <dbReference type="ARBA" id="ARBA00022777"/>
    </source>
</evidence>
<evidence type="ECO:0000256" key="12">
    <source>
        <dbReference type="ARBA" id="ARBA00022842"/>
    </source>
</evidence>
<comment type="catalytic activity">
    <reaction evidence="14">
        <text>D-ribose 5-phosphate + ATP = 5-phospho-alpha-D-ribose 1-diphosphate + AMP + H(+)</text>
        <dbReference type="Rhea" id="RHEA:15609"/>
        <dbReference type="ChEBI" id="CHEBI:15378"/>
        <dbReference type="ChEBI" id="CHEBI:30616"/>
        <dbReference type="ChEBI" id="CHEBI:58017"/>
        <dbReference type="ChEBI" id="CHEBI:78346"/>
        <dbReference type="ChEBI" id="CHEBI:456215"/>
        <dbReference type="EC" id="2.7.6.1"/>
    </reaction>
</comment>
<dbReference type="Pfam" id="PF14572">
    <property type="entry name" value="Pribosyl_synth"/>
    <property type="match status" value="1"/>
</dbReference>
<comment type="function">
    <text evidence="2">Catalyzes the synthesis of phosphoribosylpyrophosphate (PRPP) that is essential for nucleotide synthesis.</text>
</comment>
<evidence type="ECO:0000256" key="8">
    <source>
        <dbReference type="ARBA" id="ARBA00022727"/>
    </source>
</evidence>
<keyword evidence="8" id="KW-0545">Nucleotide biosynthesis</keyword>
<gene>
    <name evidence="16" type="primary">PRPS1</name>
</gene>
<evidence type="ECO:0000256" key="14">
    <source>
        <dbReference type="ARBA" id="ARBA00049535"/>
    </source>
</evidence>
<evidence type="ECO:0000256" key="5">
    <source>
        <dbReference type="ARBA" id="ARBA00013247"/>
    </source>
</evidence>
<comment type="subunit">
    <text evidence="13">Homodimer. The active form is probably a hexamer composed of 3 homodimers.</text>
</comment>
<dbReference type="UniPathway" id="UPA00087">
    <property type="reaction ID" value="UER00172"/>
</dbReference>
<reference evidence="16" key="1">
    <citation type="submission" date="2012-11" db="EMBL/GenBank/DDBJ databases">
        <title>Cloning and Expression of DjPRPS1 Gene in the Planarian Dugesia japonica.</title>
        <authorList>
            <person name="Shi C.-Y."/>
            <person name="Dong Z.-M."/>
            <person name="Chen G.-W."/>
            <person name="Cheng F.-f."/>
        </authorList>
    </citation>
    <scope>NUCLEOTIDE SEQUENCE</scope>
</reference>
<evidence type="ECO:0000313" key="16">
    <source>
        <dbReference type="EMBL" id="AGG20188.1"/>
    </source>
</evidence>
<name>M1S1T0_DUGJA</name>
<dbReference type="PROSITE" id="PS00114">
    <property type="entry name" value="PRPP_SYNTHASE"/>
    <property type="match status" value="1"/>
</dbReference>
<evidence type="ECO:0000256" key="4">
    <source>
        <dbReference type="ARBA" id="ARBA00006478"/>
    </source>
</evidence>
<keyword evidence="9" id="KW-0547">Nucleotide-binding</keyword>
<dbReference type="InterPro" id="IPR000836">
    <property type="entry name" value="PRTase_dom"/>
</dbReference>